<dbReference type="Gene3D" id="2.40.50.140">
    <property type="entry name" value="Nucleic acid-binding proteins"/>
    <property type="match status" value="1"/>
</dbReference>
<evidence type="ECO:0000256" key="1">
    <source>
        <dbReference type="ARBA" id="ARBA00006303"/>
    </source>
</evidence>
<dbReference type="GO" id="GO:0004815">
    <property type="term" value="F:aspartate-tRNA ligase activity"/>
    <property type="evidence" value="ECO:0007669"/>
    <property type="project" value="TreeGrafter"/>
</dbReference>
<dbReference type="GO" id="GO:0006422">
    <property type="term" value="P:aspartyl-tRNA aminoacylation"/>
    <property type="evidence" value="ECO:0007669"/>
    <property type="project" value="TreeGrafter"/>
</dbReference>
<proteinExistence type="inferred from homology"/>
<dbReference type="InterPro" id="IPR004524">
    <property type="entry name" value="Asp-tRNA-ligase_1"/>
</dbReference>
<dbReference type="OrthoDB" id="439710at2759"/>
<dbReference type="SUPFAM" id="SSF50249">
    <property type="entry name" value="Nucleic acid-binding proteins"/>
    <property type="match status" value="1"/>
</dbReference>
<evidence type="ECO:0000256" key="2">
    <source>
        <dbReference type="ARBA" id="ARBA00022598"/>
    </source>
</evidence>
<dbReference type="InterPro" id="IPR006195">
    <property type="entry name" value="aa-tRNA-synth_II"/>
</dbReference>
<keyword evidence="2 8" id="KW-0436">Ligase</keyword>
<dbReference type="Gene3D" id="3.30.930.10">
    <property type="entry name" value="Bira Bifunctional Protein, Domain 2"/>
    <property type="match status" value="1"/>
</dbReference>
<keyword evidence="6" id="KW-0030">Aminoacyl-tRNA synthetase</keyword>
<keyword evidence="9" id="KW-1185">Reference proteome</keyword>
<dbReference type="AlphaFoldDB" id="A0A2C5WR17"/>
<dbReference type="EMBL" id="APWK03000084">
    <property type="protein sequence ID" value="PHH51859.1"/>
    <property type="molecule type" value="Genomic_DNA"/>
</dbReference>
<dbReference type="Gene3D" id="3.30.1360.30">
    <property type="entry name" value="GAD-like domain"/>
    <property type="match status" value="1"/>
</dbReference>
<dbReference type="Pfam" id="PF00152">
    <property type="entry name" value="tRNA-synt_2"/>
    <property type="match status" value="1"/>
</dbReference>
<evidence type="ECO:0000256" key="4">
    <source>
        <dbReference type="ARBA" id="ARBA00022840"/>
    </source>
</evidence>
<evidence type="ECO:0000313" key="8">
    <source>
        <dbReference type="EMBL" id="PHH51859.1"/>
    </source>
</evidence>
<keyword evidence="3" id="KW-0547">Nucleotide-binding</keyword>
<gene>
    <name evidence="8" type="primary">maspS</name>
    <name evidence="8" type="ORF">CFIMG_005955RA</name>
</gene>
<keyword evidence="4" id="KW-0067">ATP-binding</keyword>
<evidence type="ECO:0000259" key="7">
    <source>
        <dbReference type="PROSITE" id="PS50862"/>
    </source>
</evidence>
<dbReference type="PRINTS" id="PR01042">
    <property type="entry name" value="TRNASYNTHASP"/>
</dbReference>
<evidence type="ECO:0000313" key="9">
    <source>
        <dbReference type="Proteomes" id="UP000222788"/>
    </source>
</evidence>
<dbReference type="GO" id="GO:0005524">
    <property type="term" value="F:ATP binding"/>
    <property type="evidence" value="ECO:0007669"/>
    <property type="project" value="UniProtKB-KW"/>
</dbReference>
<dbReference type="SUPFAM" id="SSF55681">
    <property type="entry name" value="Class II aaRS and biotin synthetases"/>
    <property type="match status" value="1"/>
</dbReference>
<dbReference type="InterPro" id="IPR012340">
    <property type="entry name" value="NA-bd_OB-fold"/>
</dbReference>
<comment type="caution">
    <text evidence="8">The sequence shown here is derived from an EMBL/GenBank/DDBJ whole genome shotgun (WGS) entry which is preliminary data.</text>
</comment>
<dbReference type="PROSITE" id="PS50862">
    <property type="entry name" value="AA_TRNA_LIGASE_II"/>
    <property type="match status" value="1"/>
</dbReference>
<protein>
    <submittedName>
        <fullName evidence="8">Aspartate--tRNA ligase, mitochondrial</fullName>
    </submittedName>
</protein>
<dbReference type="InterPro" id="IPR004364">
    <property type="entry name" value="Aa-tRNA-synt_II"/>
</dbReference>
<reference evidence="8 9" key="2">
    <citation type="journal article" date="2013" name="IMA Fungus">
        <title>IMA Genome-F 1: Ceratocystis fimbriata: Draft nuclear genome sequence for the plant pathogen, Ceratocystis fimbriata.</title>
        <authorList>
            <person name="Wilken P.M."/>
            <person name="Steenkamp E.T."/>
            <person name="Wingfield M.J."/>
            <person name="de Beer Z.W."/>
            <person name="Wingfield B.D."/>
        </authorList>
    </citation>
    <scope>NUCLEOTIDE SEQUENCE [LARGE SCALE GENOMIC DNA]</scope>
    <source>
        <strain evidence="8 9">CBS 114723</strain>
    </source>
</reference>
<dbReference type="HAMAP" id="MF_00044">
    <property type="entry name" value="Asp_tRNA_synth_type1"/>
    <property type="match status" value="1"/>
</dbReference>
<dbReference type="InterPro" id="IPR045864">
    <property type="entry name" value="aa-tRNA-synth_II/BPL/LPL"/>
</dbReference>
<dbReference type="NCBIfam" id="TIGR00459">
    <property type="entry name" value="aspS_bact"/>
    <property type="match status" value="1"/>
</dbReference>
<dbReference type="InterPro" id="IPR004115">
    <property type="entry name" value="GAD-like_sf"/>
</dbReference>
<keyword evidence="5" id="KW-0648">Protein biosynthesis</keyword>
<dbReference type="Proteomes" id="UP000222788">
    <property type="component" value="Unassembled WGS sequence"/>
</dbReference>
<comment type="similarity">
    <text evidence="1">Belongs to the class-II aminoacyl-tRNA synthetase family. Type 1 subfamily.</text>
</comment>
<dbReference type="STRING" id="1035309.A0A2C5WR17"/>
<evidence type="ECO:0000256" key="5">
    <source>
        <dbReference type="ARBA" id="ARBA00022917"/>
    </source>
</evidence>
<name>A0A2C5WR17_9PEZI</name>
<dbReference type="InterPro" id="IPR002312">
    <property type="entry name" value="Asp/Asn-tRNA-synth_IIb"/>
</dbReference>
<organism evidence="8 9">
    <name type="scientific">Ceratocystis fimbriata CBS 114723</name>
    <dbReference type="NCBI Taxonomy" id="1035309"/>
    <lineage>
        <taxon>Eukaryota</taxon>
        <taxon>Fungi</taxon>
        <taxon>Dikarya</taxon>
        <taxon>Ascomycota</taxon>
        <taxon>Pezizomycotina</taxon>
        <taxon>Sordariomycetes</taxon>
        <taxon>Hypocreomycetidae</taxon>
        <taxon>Microascales</taxon>
        <taxon>Ceratocystidaceae</taxon>
        <taxon>Ceratocystis</taxon>
    </lineage>
</organism>
<dbReference type="PANTHER" id="PTHR22594">
    <property type="entry name" value="ASPARTYL/LYSYL-TRNA SYNTHETASE"/>
    <property type="match status" value="1"/>
</dbReference>
<dbReference type="PANTHER" id="PTHR22594:SF5">
    <property type="entry name" value="ASPARTATE--TRNA LIGASE, MITOCHONDRIAL"/>
    <property type="match status" value="1"/>
</dbReference>
<accession>A0A2C5WR17</accession>
<sequence length="696" mass="77746">MIPRRTVLHIGSRSVALLSPKRLVLPAVTQSSVRYISATAACPEKAVGGDSCQHLRTEYKSLFHLPKESDLHTLKPDTQQPVTISGFLGKRRDTPKVTFADLTIGHGMSVSLVSGKGTDCHAELKRIPAHSSVSVTGLLVSKAGANGKPGTRELQLQSIHCLNPFDKSIIVSKGVRFPPQSRHLQLRFQPEYGRRLQFRSWLKNELGRQADQLGYTDIETPILFKSTPEGAREFLVPTRTKGKAYALPQSPQQYKQVLMASGLRGYRQFARCFRDEDLRSDRQPEFTQFDMEKAFATGSDVMSDIEVMVRGVWKEMGQRFVRADMEGAMIPVFKDSDYTERTTEIQSMPEEAFPRLKYQECMQWYGVDKPDLRIPNKITRIEHLISRDFASMISDLEKPAVEAWVVRFDNGEEEEVRKFVYEFLENLPAEYKNNKAGAPTAIVHNPRLPMCGFSSFGPGGLEAVEAQASPESGLNSLEPGDVVLFQAREDKMFQGGSTAMGEIRSMLWNSAVEKGLIKKPDAFCFLWVTDFPLFTPSGEDSAPGQGGTAGFSSTHHPFTAPLAEEDFELLFTEPLRAKADHYDLVLNGTELGGGSRRIHVAEIQEFVMRDILKMKPEGIAEFSHLLNALKSGCPPHAGFAFGFDRLSALLTDTSSIRDVIPFPKNMKGEDMFAKSPSKITEAQLETYHLQRRRSSV</sequence>
<evidence type="ECO:0000256" key="6">
    <source>
        <dbReference type="ARBA" id="ARBA00023146"/>
    </source>
</evidence>
<feature type="domain" description="Aminoacyl-transfer RNA synthetases class-II family profile" evidence="7">
    <location>
        <begin position="202"/>
        <end position="661"/>
    </location>
</feature>
<dbReference type="GO" id="GO:0005739">
    <property type="term" value="C:mitochondrion"/>
    <property type="evidence" value="ECO:0007669"/>
    <property type="project" value="TreeGrafter"/>
</dbReference>
<evidence type="ECO:0000256" key="3">
    <source>
        <dbReference type="ARBA" id="ARBA00022741"/>
    </source>
</evidence>
<reference evidence="8 9" key="1">
    <citation type="journal article" date="2013" name="Fungal Biol.">
        <title>Analysis of microsatellite markers in the genome of the plant pathogen Ceratocystis fimbriata.</title>
        <authorList>
            <person name="Simpson M.C."/>
            <person name="Wilken P.M."/>
            <person name="Coetzee M.P."/>
            <person name="Wingfield M.J."/>
            <person name="Wingfield B.D."/>
        </authorList>
    </citation>
    <scope>NUCLEOTIDE SEQUENCE [LARGE SCALE GENOMIC DNA]</scope>
    <source>
        <strain evidence="8 9">CBS 114723</strain>
    </source>
</reference>